<keyword evidence="1" id="KW-0560">Oxidoreductase</keyword>
<evidence type="ECO:0000313" key="4">
    <source>
        <dbReference type="Proteomes" id="UP001501757"/>
    </source>
</evidence>
<dbReference type="PROSITE" id="PS51471">
    <property type="entry name" value="FE2OG_OXY"/>
    <property type="match status" value="1"/>
</dbReference>
<dbReference type="Pfam" id="PF09859">
    <property type="entry name" value="Oxygenase-NA"/>
    <property type="match status" value="1"/>
</dbReference>
<evidence type="ECO:0000256" key="1">
    <source>
        <dbReference type="RuleBase" id="RU003682"/>
    </source>
</evidence>
<gene>
    <name evidence="3" type="ORF">GCM10009092_02370</name>
</gene>
<organism evidence="3 4">
    <name type="scientific">Bowmanella denitrificans</name>
    <dbReference type="NCBI Taxonomy" id="366582"/>
    <lineage>
        <taxon>Bacteria</taxon>
        <taxon>Pseudomonadati</taxon>
        <taxon>Pseudomonadota</taxon>
        <taxon>Gammaproteobacteria</taxon>
        <taxon>Alteromonadales</taxon>
        <taxon>Alteromonadaceae</taxon>
        <taxon>Bowmanella</taxon>
    </lineage>
</organism>
<reference evidence="4" key="1">
    <citation type="journal article" date="2019" name="Int. J. Syst. Evol. Microbiol.">
        <title>The Global Catalogue of Microorganisms (GCM) 10K type strain sequencing project: providing services to taxonomists for standard genome sequencing and annotation.</title>
        <authorList>
            <consortium name="The Broad Institute Genomics Platform"/>
            <consortium name="The Broad Institute Genome Sequencing Center for Infectious Disease"/>
            <person name="Wu L."/>
            <person name="Ma J."/>
        </authorList>
    </citation>
    <scope>NUCLEOTIDE SEQUENCE [LARGE SCALE GENOMIC DNA]</scope>
    <source>
        <strain evidence="4">JCM 13378</strain>
    </source>
</reference>
<comment type="similarity">
    <text evidence="1">Belongs to the iron/ascorbate-dependent oxidoreductase family.</text>
</comment>
<evidence type="ECO:0000259" key="2">
    <source>
        <dbReference type="PROSITE" id="PS51471"/>
    </source>
</evidence>
<dbReference type="Gene3D" id="2.60.120.620">
    <property type="entry name" value="q2cbj1_9rhob like domain"/>
    <property type="match status" value="1"/>
</dbReference>
<evidence type="ECO:0000313" key="3">
    <source>
        <dbReference type="EMBL" id="GAA0341402.1"/>
    </source>
</evidence>
<dbReference type="EMBL" id="BAAAEI010000002">
    <property type="protein sequence ID" value="GAA0341402.1"/>
    <property type="molecule type" value="Genomic_DNA"/>
</dbReference>
<dbReference type="InterPro" id="IPR018655">
    <property type="entry name" value="DUF2086"/>
</dbReference>
<protein>
    <submittedName>
        <fullName evidence="3">2OG-Fe(II) oxygenase</fullName>
    </submittedName>
</protein>
<keyword evidence="1" id="KW-0479">Metal-binding</keyword>
<proteinExistence type="inferred from homology"/>
<name>A0ABP3GBE1_9ALTE</name>
<accession>A0ABP3GBE1</accession>
<sequence length="236" mass="26534">MNIDAILQNSKPLALLDADLLAHNYSVMSGSLDVATCKTLSALFDERQWFRNEVRMEKHGFGRGRYRYFAYPLPAAIQQLREGFYAQLAPLANLWAERLGLATRWPPTLDEFLASNHNAGQTKATPLMLDYGPGDYNCLHQDKYGECYFPFQVLILLSQSGTDFRGGELMLVENQPRKQSRGQVVPLTQGQAVIFPNSVGLVPTANGFRRSRLRHGVSEILTGYRRSLGLIFHDAL</sequence>
<feature type="domain" description="Fe2OG dioxygenase" evidence="2">
    <location>
        <begin position="122"/>
        <end position="235"/>
    </location>
</feature>
<dbReference type="Proteomes" id="UP001501757">
    <property type="component" value="Unassembled WGS sequence"/>
</dbReference>
<dbReference type="RefSeq" id="WP_343840758.1">
    <property type="nucleotide sequence ID" value="NZ_BAAAEI010000002.1"/>
</dbReference>
<comment type="caution">
    <text evidence="3">The sequence shown here is derived from an EMBL/GenBank/DDBJ whole genome shotgun (WGS) entry which is preliminary data.</text>
</comment>
<dbReference type="InterPro" id="IPR005123">
    <property type="entry name" value="Oxoglu/Fe-dep_dioxygenase_dom"/>
</dbReference>
<keyword evidence="1" id="KW-0408">Iron</keyword>
<keyword evidence="4" id="KW-1185">Reference proteome</keyword>